<dbReference type="RefSeq" id="XP_040648775.1">
    <property type="nucleotide sequence ID" value="XM_040793920.1"/>
</dbReference>
<dbReference type="GO" id="GO:0005886">
    <property type="term" value="C:plasma membrane"/>
    <property type="evidence" value="ECO:0007669"/>
    <property type="project" value="UniProtKB-SubCell"/>
</dbReference>
<dbReference type="OMA" id="CSGVGHP"/>
<keyword evidence="7" id="KW-0336">GPI-anchor</keyword>
<evidence type="ECO:0000256" key="5">
    <source>
        <dbReference type="ARBA" id="ARBA00022525"/>
    </source>
</evidence>
<keyword evidence="11" id="KW-0472">Membrane</keyword>
<evidence type="ECO:0000256" key="13">
    <source>
        <dbReference type="ARBA" id="ARBA00023180"/>
    </source>
</evidence>
<name>A0A135LMS2_PENPA</name>
<evidence type="ECO:0000256" key="12">
    <source>
        <dbReference type="ARBA" id="ARBA00023157"/>
    </source>
</evidence>
<dbReference type="GeneID" id="63709220"/>
<evidence type="ECO:0000256" key="10">
    <source>
        <dbReference type="ARBA" id="ARBA00023004"/>
    </source>
</evidence>
<comment type="subcellular location">
    <subcellularLocation>
        <location evidence="1">Cell membrane</location>
        <topology evidence="1">Lipid-anchor</topology>
        <topology evidence="1">GPI-anchor</topology>
    </subcellularLocation>
    <subcellularLocation>
        <location evidence="2">Secreted</location>
    </subcellularLocation>
</comment>
<keyword evidence="5" id="KW-0964">Secreted</keyword>
<protein>
    <submittedName>
        <fullName evidence="19">Extracellular membrane protein, CFEM domain</fullName>
    </submittedName>
</protein>
<feature type="domain" description="CFEM" evidence="18">
    <location>
        <begin position="1"/>
        <end position="108"/>
    </location>
</feature>
<dbReference type="OrthoDB" id="3767534at2759"/>
<organism evidence="19 20">
    <name type="scientific">Penicillium patulum</name>
    <name type="common">Penicillium griseofulvum</name>
    <dbReference type="NCBI Taxonomy" id="5078"/>
    <lineage>
        <taxon>Eukaryota</taxon>
        <taxon>Fungi</taxon>
        <taxon>Dikarya</taxon>
        <taxon>Ascomycota</taxon>
        <taxon>Pezizomycotina</taxon>
        <taxon>Eurotiomycetes</taxon>
        <taxon>Eurotiomycetidae</taxon>
        <taxon>Eurotiales</taxon>
        <taxon>Aspergillaceae</taxon>
        <taxon>Penicillium</taxon>
    </lineage>
</organism>
<keyword evidence="13" id="KW-0325">Glycoprotein</keyword>
<comment type="caution">
    <text evidence="19">The sequence shown here is derived from an EMBL/GenBank/DDBJ whole genome shotgun (WGS) entry which is preliminary data.</text>
</comment>
<feature type="compositionally biased region" description="Low complexity" evidence="16">
    <location>
        <begin position="109"/>
        <end position="153"/>
    </location>
</feature>
<dbReference type="STRING" id="5078.A0A135LMS2"/>
<evidence type="ECO:0000256" key="6">
    <source>
        <dbReference type="ARBA" id="ARBA00022617"/>
    </source>
</evidence>
<dbReference type="EMBL" id="LHQR01000048">
    <property type="protein sequence ID" value="KXG50239.1"/>
    <property type="molecule type" value="Genomic_DNA"/>
</dbReference>
<keyword evidence="9 17" id="KW-0732">Signal</keyword>
<dbReference type="InterPro" id="IPR051735">
    <property type="entry name" value="CFEM_domain"/>
</dbReference>
<dbReference type="GO" id="GO:0098552">
    <property type="term" value="C:side of membrane"/>
    <property type="evidence" value="ECO:0007669"/>
    <property type="project" value="UniProtKB-KW"/>
</dbReference>
<proteinExistence type="inferred from homology"/>
<gene>
    <name evidence="19" type="ORF">PGRI_062060</name>
</gene>
<evidence type="ECO:0000313" key="20">
    <source>
        <dbReference type="Proteomes" id="UP000070168"/>
    </source>
</evidence>
<evidence type="ECO:0000256" key="17">
    <source>
        <dbReference type="SAM" id="SignalP"/>
    </source>
</evidence>
<keyword evidence="8 15" id="KW-0479">Metal-binding</keyword>
<sequence>MRLSAAVVVLAAGAVARAQLSNIPQCSLTCFTSALGSDGCSELTDFACHCQTPGLVGEIVPCINESCDVPDRKAVSSIVDNLCSGVGHPISITGVDTSAPITTGTGAVPTSSRSSNSTTTNSGTWSSWSSSKSTTTITSTISGTSPSTPTSSTVGGGSGSPISSSTNPGSPQQTPGAPEFNGASAIAPGAVQMVGSVILLASMVFFV</sequence>
<evidence type="ECO:0000313" key="19">
    <source>
        <dbReference type="EMBL" id="KXG50239.1"/>
    </source>
</evidence>
<dbReference type="SMART" id="SM00747">
    <property type="entry name" value="CFEM"/>
    <property type="match status" value="1"/>
</dbReference>
<accession>A0A135LMS2</accession>
<evidence type="ECO:0000256" key="8">
    <source>
        <dbReference type="ARBA" id="ARBA00022723"/>
    </source>
</evidence>
<keyword evidence="12 15" id="KW-1015">Disulfide bond</keyword>
<evidence type="ECO:0000256" key="14">
    <source>
        <dbReference type="ARBA" id="ARBA00023288"/>
    </source>
</evidence>
<evidence type="ECO:0000256" key="2">
    <source>
        <dbReference type="ARBA" id="ARBA00004613"/>
    </source>
</evidence>
<feature type="compositionally biased region" description="Polar residues" evidence="16">
    <location>
        <begin position="94"/>
        <end position="105"/>
    </location>
</feature>
<keyword evidence="4" id="KW-1003">Cell membrane</keyword>
<evidence type="ECO:0000256" key="9">
    <source>
        <dbReference type="ARBA" id="ARBA00022729"/>
    </source>
</evidence>
<keyword evidence="6 15" id="KW-0349">Heme</keyword>
<evidence type="ECO:0000256" key="4">
    <source>
        <dbReference type="ARBA" id="ARBA00022475"/>
    </source>
</evidence>
<dbReference type="Pfam" id="PF05730">
    <property type="entry name" value="CFEM"/>
    <property type="match status" value="1"/>
</dbReference>
<evidence type="ECO:0000259" key="18">
    <source>
        <dbReference type="PROSITE" id="PS52012"/>
    </source>
</evidence>
<dbReference type="AlphaFoldDB" id="A0A135LMS2"/>
<reference evidence="19 20" key="1">
    <citation type="journal article" date="2016" name="BMC Genomics">
        <title>Genome sequencing and secondary metabolism of the postharvest pathogen Penicillium griseofulvum.</title>
        <authorList>
            <person name="Banani H."/>
            <person name="Marcet-Houben M."/>
            <person name="Ballester A.R."/>
            <person name="Abbruscato P."/>
            <person name="Gonzalez-Candelas L."/>
            <person name="Gabaldon T."/>
            <person name="Spadaro D."/>
        </authorList>
    </citation>
    <scope>NUCLEOTIDE SEQUENCE [LARGE SCALE GENOMIC DNA]</scope>
    <source>
        <strain evidence="19 20">PG3</strain>
    </source>
</reference>
<dbReference type="PANTHER" id="PTHR37928">
    <property type="entry name" value="CFEM DOMAIN PROTEIN (AFU_ORTHOLOGUE AFUA_6G14090)"/>
    <property type="match status" value="1"/>
</dbReference>
<evidence type="ECO:0000256" key="7">
    <source>
        <dbReference type="ARBA" id="ARBA00022622"/>
    </source>
</evidence>
<evidence type="ECO:0000256" key="1">
    <source>
        <dbReference type="ARBA" id="ARBA00004609"/>
    </source>
</evidence>
<feature type="signal peptide" evidence="17">
    <location>
        <begin position="1"/>
        <end position="18"/>
    </location>
</feature>
<keyword evidence="10 15" id="KW-0408">Iron</keyword>
<feature type="disulfide bond" evidence="15">
    <location>
        <begin position="50"/>
        <end position="83"/>
    </location>
</feature>
<evidence type="ECO:0000256" key="16">
    <source>
        <dbReference type="SAM" id="MobiDB-lite"/>
    </source>
</evidence>
<comment type="similarity">
    <text evidence="3">Belongs to the RBT5 family.</text>
</comment>
<keyword evidence="20" id="KW-1185">Reference proteome</keyword>
<feature type="chain" id="PRO_5007800649" evidence="17">
    <location>
        <begin position="19"/>
        <end position="207"/>
    </location>
</feature>
<feature type="region of interest" description="Disordered" evidence="16">
    <location>
        <begin position="94"/>
        <end position="181"/>
    </location>
</feature>
<dbReference type="PROSITE" id="PS52012">
    <property type="entry name" value="CFEM"/>
    <property type="match status" value="1"/>
</dbReference>
<evidence type="ECO:0000256" key="15">
    <source>
        <dbReference type="PROSITE-ProRule" id="PRU01356"/>
    </source>
</evidence>
<evidence type="ECO:0000256" key="11">
    <source>
        <dbReference type="ARBA" id="ARBA00023136"/>
    </source>
</evidence>
<evidence type="ECO:0000256" key="3">
    <source>
        <dbReference type="ARBA" id="ARBA00010031"/>
    </source>
</evidence>
<feature type="compositionally biased region" description="Low complexity" evidence="16">
    <location>
        <begin position="160"/>
        <end position="171"/>
    </location>
</feature>
<keyword evidence="14" id="KW-0449">Lipoprotein</keyword>
<dbReference type="Proteomes" id="UP000070168">
    <property type="component" value="Unassembled WGS sequence"/>
</dbReference>
<comment type="caution">
    <text evidence="15">Lacks conserved residue(s) required for the propagation of feature annotation.</text>
</comment>
<dbReference type="GO" id="GO:0005576">
    <property type="term" value="C:extracellular region"/>
    <property type="evidence" value="ECO:0007669"/>
    <property type="project" value="UniProtKB-SubCell"/>
</dbReference>
<dbReference type="PANTHER" id="PTHR37928:SF2">
    <property type="entry name" value="GPI ANCHORED CFEM DOMAIN PROTEIN (AFU_ORTHOLOGUE AFUA_6G10580)"/>
    <property type="match status" value="1"/>
</dbReference>
<dbReference type="InterPro" id="IPR008427">
    <property type="entry name" value="Extracellular_membr_CFEM_dom"/>
</dbReference>
<feature type="binding site" description="axial binding residue" evidence="15">
    <location>
        <position position="45"/>
    </location>
    <ligand>
        <name>heme</name>
        <dbReference type="ChEBI" id="CHEBI:30413"/>
    </ligand>
    <ligandPart>
        <name>Fe</name>
        <dbReference type="ChEBI" id="CHEBI:18248"/>
    </ligandPart>
</feature>
<dbReference type="GO" id="GO:0046872">
    <property type="term" value="F:metal ion binding"/>
    <property type="evidence" value="ECO:0007669"/>
    <property type="project" value="UniProtKB-UniRule"/>
</dbReference>